<evidence type="ECO:0000256" key="1">
    <source>
        <dbReference type="SAM" id="MobiDB-lite"/>
    </source>
</evidence>
<evidence type="ECO:0000313" key="2">
    <source>
        <dbReference type="EMBL" id="GIY63149.1"/>
    </source>
</evidence>
<feature type="region of interest" description="Disordered" evidence="1">
    <location>
        <begin position="105"/>
        <end position="126"/>
    </location>
</feature>
<dbReference type="EMBL" id="BPLQ01012162">
    <property type="protein sequence ID" value="GIY63149.1"/>
    <property type="molecule type" value="Genomic_DNA"/>
</dbReference>
<sequence length="344" mass="39169">MILSPYKHHSSSSNIGGTPVTANWIFELGHSGLTLNRRIRPEIPVATPGMVTTSLLVGYLSVGKKNSSHETENLEFLLKSAFALKYRKMSLIHRFLYTLRTLTEEEPQHPQRRRKKDKTAQRSSSTHHQAVALVITFRDLFTSGGLNVLLEDMEMNRSTKKIKSGRSNTTANATSEETCQSFCDNRKLEVSQTLSKALENAERDLIDLESDLRGDAVRVLHEERLISTPKLPNGSRFEGITDLLVPVTPESSALEVYGPNRRSKKYRSLTVPLSSEDENKTVDVLRKALKWSPRKQSVAKFAVQLPNEEEYKAVAVVQNAVNRVKEEQQQKRRRRFRFFKLKFC</sequence>
<accession>A0AAV4UZU3</accession>
<keyword evidence="3" id="KW-1185">Reference proteome</keyword>
<comment type="caution">
    <text evidence="2">The sequence shown here is derived from an EMBL/GenBank/DDBJ whole genome shotgun (WGS) entry which is preliminary data.</text>
</comment>
<protein>
    <submittedName>
        <fullName evidence="2">Uncharacterized protein</fullName>
    </submittedName>
</protein>
<evidence type="ECO:0000313" key="3">
    <source>
        <dbReference type="Proteomes" id="UP001054837"/>
    </source>
</evidence>
<dbReference type="AlphaFoldDB" id="A0AAV4UZU3"/>
<gene>
    <name evidence="2" type="ORF">CDAR_492531</name>
</gene>
<name>A0AAV4UZU3_9ARAC</name>
<proteinExistence type="predicted"/>
<reference evidence="2 3" key="1">
    <citation type="submission" date="2021-06" db="EMBL/GenBank/DDBJ databases">
        <title>Caerostris darwini draft genome.</title>
        <authorList>
            <person name="Kono N."/>
            <person name="Arakawa K."/>
        </authorList>
    </citation>
    <scope>NUCLEOTIDE SEQUENCE [LARGE SCALE GENOMIC DNA]</scope>
</reference>
<organism evidence="2 3">
    <name type="scientific">Caerostris darwini</name>
    <dbReference type="NCBI Taxonomy" id="1538125"/>
    <lineage>
        <taxon>Eukaryota</taxon>
        <taxon>Metazoa</taxon>
        <taxon>Ecdysozoa</taxon>
        <taxon>Arthropoda</taxon>
        <taxon>Chelicerata</taxon>
        <taxon>Arachnida</taxon>
        <taxon>Araneae</taxon>
        <taxon>Araneomorphae</taxon>
        <taxon>Entelegynae</taxon>
        <taxon>Araneoidea</taxon>
        <taxon>Araneidae</taxon>
        <taxon>Caerostris</taxon>
    </lineage>
</organism>
<dbReference type="Proteomes" id="UP001054837">
    <property type="component" value="Unassembled WGS sequence"/>
</dbReference>